<protein>
    <recommendedName>
        <fullName evidence="1">TIR domain-containing protein</fullName>
    </recommendedName>
</protein>
<dbReference type="AlphaFoldDB" id="X0ZPR1"/>
<dbReference type="SUPFAM" id="SSF52200">
    <property type="entry name" value="Toll/Interleukin receptor TIR domain"/>
    <property type="match status" value="1"/>
</dbReference>
<reference evidence="2" key="1">
    <citation type="journal article" date="2014" name="Front. Microbiol.">
        <title>High frequency of phylogenetically diverse reductive dehalogenase-homologous genes in deep subseafloor sedimentary metagenomes.</title>
        <authorList>
            <person name="Kawai M."/>
            <person name="Futagami T."/>
            <person name="Toyoda A."/>
            <person name="Takaki Y."/>
            <person name="Nishi S."/>
            <person name="Hori S."/>
            <person name="Arai W."/>
            <person name="Tsubouchi T."/>
            <person name="Morono Y."/>
            <person name="Uchiyama I."/>
            <person name="Ito T."/>
            <person name="Fujiyama A."/>
            <person name="Inagaki F."/>
            <person name="Takami H."/>
        </authorList>
    </citation>
    <scope>NUCLEOTIDE SEQUENCE</scope>
    <source>
        <strain evidence="2">Expedition CK06-06</strain>
    </source>
</reference>
<evidence type="ECO:0000313" key="2">
    <source>
        <dbReference type="EMBL" id="GAG60022.1"/>
    </source>
</evidence>
<evidence type="ECO:0000259" key="1">
    <source>
        <dbReference type="Pfam" id="PF13676"/>
    </source>
</evidence>
<dbReference type="EMBL" id="BART01007583">
    <property type="protein sequence ID" value="GAG60022.1"/>
    <property type="molecule type" value="Genomic_DNA"/>
</dbReference>
<comment type="caution">
    <text evidence="2">The sequence shown here is derived from an EMBL/GenBank/DDBJ whole genome shotgun (WGS) entry which is preliminary data.</text>
</comment>
<dbReference type="InterPro" id="IPR000157">
    <property type="entry name" value="TIR_dom"/>
</dbReference>
<gene>
    <name evidence="2" type="ORF">S01H4_17231</name>
</gene>
<sequence length="182" mass="20719">MSRIFLSHSHSNNAEAVAMRDWLNGQGWNDVFLDLDPERGLKAGQRWQEQLKLAAEKCELVIFLISPAWRASEWCVAEFLLAKQMNKKIAGAIVEPIPIEQLPAEMTTEWQLVDLTLGCRDHERLVRVPGVASEQRVCFDAEGLERLRIGLAEAGLDPRFFEWPPLNDQERSPFRGLKPLDA</sequence>
<accession>X0ZPR1</accession>
<proteinExistence type="predicted"/>
<dbReference type="InterPro" id="IPR035897">
    <property type="entry name" value="Toll_tir_struct_dom_sf"/>
</dbReference>
<dbReference type="GO" id="GO:0007165">
    <property type="term" value="P:signal transduction"/>
    <property type="evidence" value="ECO:0007669"/>
    <property type="project" value="InterPro"/>
</dbReference>
<feature type="non-terminal residue" evidence="2">
    <location>
        <position position="182"/>
    </location>
</feature>
<dbReference type="Gene3D" id="3.40.50.10140">
    <property type="entry name" value="Toll/interleukin-1 receptor homology (TIR) domain"/>
    <property type="match status" value="1"/>
</dbReference>
<feature type="domain" description="TIR" evidence="1">
    <location>
        <begin position="4"/>
        <end position="118"/>
    </location>
</feature>
<organism evidence="2">
    <name type="scientific">marine sediment metagenome</name>
    <dbReference type="NCBI Taxonomy" id="412755"/>
    <lineage>
        <taxon>unclassified sequences</taxon>
        <taxon>metagenomes</taxon>
        <taxon>ecological metagenomes</taxon>
    </lineage>
</organism>
<name>X0ZPR1_9ZZZZ</name>
<dbReference type="Pfam" id="PF13676">
    <property type="entry name" value="TIR_2"/>
    <property type="match status" value="1"/>
</dbReference>